<dbReference type="EMBL" id="AATS01000002">
    <property type="protein sequence ID" value="EAU55683.1"/>
    <property type="molecule type" value="Genomic_DNA"/>
</dbReference>
<keyword evidence="4" id="KW-1185">Reference proteome</keyword>
<dbReference type="OrthoDB" id="9811016at2"/>
<keyword evidence="2" id="KW-0159">Chromosome partition</keyword>
<dbReference type="HAMAP" id="MF_01805">
    <property type="entry name" value="ScpA"/>
    <property type="match status" value="1"/>
</dbReference>
<gene>
    <name evidence="2" type="primary">scpA</name>
    <name evidence="3" type="ORF">SPV1_02007</name>
</gene>
<dbReference type="eggNOG" id="COG1354">
    <property type="taxonomic scope" value="Bacteria"/>
</dbReference>
<comment type="caution">
    <text evidence="3">The sequence shown here is derived from an EMBL/GenBank/DDBJ whole genome shotgun (WGS) entry which is preliminary data.</text>
</comment>
<comment type="subcellular location">
    <subcellularLocation>
        <location evidence="2">Cytoplasm</location>
    </subcellularLocation>
    <text evidence="2">Associated with two foci at the outer edges of the nucleoid region in young cells, and at four foci within both cell halves in older cells.</text>
</comment>
<proteinExistence type="inferred from homology"/>
<dbReference type="STRING" id="314344.AL013_01035"/>
<keyword evidence="2" id="KW-0132">Cell division</keyword>
<dbReference type="RefSeq" id="WP_009850702.1">
    <property type="nucleotide sequence ID" value="NZ_DS022295.1"/>
</dbReference>
<dbReference type="PANTHER" id="PTHR33969">
    <property type="entry name" value="SEGREGATION AND CONDENSATION PROTEIN A"/>
    <property type="match status" value="1"/>
</dbReference>
<comment type="similarity">
    <text evidence="2">Belongs to the ScpA family.</text>
</comment>
<accession>Q0F267</accession>
<name>Q0F267_9PROT</name>
<keyword evidence="2" id="KW-0963">Cytoplasm</keyword>
<evidence type="ECO:0000313" key="3">
    <source>
        <dbReference type="EMBL" id="EAU55683.1"/>
    </source>
</evidence>
<dbReference type="Gene3D" id="6.10.250.2410">
    <property type="match status" value="1"/>
</dbReference>
<evidence type="ECO:0000256" key="2">
    <source>
        <dbReference type="HAMAP-Rule" id="MF_01805"/>
    </source>
</evidence>
<dbReference type="GO" id="GO:0006260">
    <property type="term" value="P:DNA replication"/>
    <property type="evidence" value="ECO:0007669"/>
    <property type="project" value="UniProtKB-UniRule"/>
</dbReference>
<evidence type="ECO:0000313" key="4">
    <source>
        <dbReference type="Proteomes" id="UP000005297"/>
    </source>
</evidence>
<dbReference type="Pfam" id="PF02616">
    <property type="entry name" value="SMC_ScpA"/>
    <property type="match status" value="1"/>
</dbReference>
<organism evidence="3 4">
    <name type="scientific">Mariprofundus ferrooxydans PV-1</name>
    <dbReference type="NCBI Taxonomy" id="314345"/>
    <lineage>
        <taxon>Bacteria</taxon>
        <taxon>Pseudomonadati</taxon>
        <taxon>Pseudomonadota</taxon>
        <taxon>Candidatius Mariprofundia</taxon>
        <taxon>Mariprofundales</taxon>
        <taxon>Mariprofundaceae</taxon>
        <taxon>Mariprofundus</taxon>
    </lineage>
</organism>
<dbReference type="GO" id="GO:0005737">
    <property type="term" value="C:cytoplasm"/>
    <property type="evidence" value="ECO:0007669"/>
    <property type="project" value="UniProtKB-SubCell"/>
</dbReference>
<dbReference type="HOGENOM" id="CLU_038686_3_1_0"/>
<dbReference type="AlphaFoldDB" id="Q0F267"/>
<protein>
    <recommendedName>
        <fullName evidence="1 2">Segregation and condensation protein A</fullName>
    </recommendedName>
</protein>
<dbReference type="GO" id="GO:0007059">
    <property type="term" value="P:chromosome segregation"/>
    <property type="evidence" value="ECO:0007669"/>
    <property type="project" value="UniProtKB-UniRule"/>
</dbReference>
<dbReference type="InParanoid" id="Q0F267"/>
<evidence type="ECO:0000256" key="1">
    <source>
        <dbReference type="ARBA" id="ARBA00044777"/>
    </source>
</evidence>
<dbReference type="GO" id="GO:0051301">
    <property type="term" value="P:cell division"/>
    <property type="evidence" value="ECO:0007669"/>
    <property type="project" value="UniProtKB-KW"/>
</dbReference>
<dbReference type="PANTHER" id="PTHR33969:SF2">
    <property type="entry name" value="SEGREGATION AND CONDENSATION PROTEIN A"/>
    <property type="match status" value="1"/>
</dbReference>
<comment type="subunit">
    <text evidence="2">Component of a cohesin-like complex composed of ScpA, ScpB and the Smc homodimer, in which ScpA and ScpB bind to the head domain of Smc. The presence of the three proteins is required for the association of the complex with DNA.</text>
</comment>
<comment type="function">
    <text evidence="2">Participates in chromosomal partition during cell division. May act via the formation of a condensin-like complex containing Smc and ScpB that pull DNA away from mid-cell into both cell halves.</text>
</comment>
<dbReference type="InterPro" id="IPR003768">
    <property type="entry name" value="ScpA"/>
</dbReference>
<keyword evidence="2" id="KW-0131">Cell cycle</keyword>
<dbReference type="Proteomes" id="UP000005297">
    <property type="component" value="Unassembled WGS sequence"/>
</dbReference>
<reference evidence="3 4" key="1">
    <citation type="submission" date="2006-09" db="EMBL/GenBank/DDBJ databases">
        <authorList>
            <person name="Emerson D."/>
            <person name="Ferriera S."/>
            <person name="Johnson J."/>
            <person name="Kravitz S."/>
            <person name="Halpern A."/>
            <person name="Remington K."/>
            <person name="Beeson K."/>
            <person name="Tran B."/>
            <person name="Rogers Y.-H."/>
            <person name="Friedman R."/>
            <person name="Venter J.C."/>
        </authorList>
    </citation>
    <scope>NUCLEOTIDE SEQUENCE [LARGE SCALE GENOMIC DNA]</scope>
    <source>
        <strain evidence="3 4">PV-1</strain>
    </source>
</reference>
<sequence length="263" mass="29604">MNTAVQAELFPAAGDKQPTMPAVHLDQFEGPLDVLLHLIRSQKMDIFNVPIAELTRQYLTLLQQPSDQQSEDDEISLDLDIAGDYLVMASTLMQLKSRMLLPRPELDDEGNEIDPRAELAAQLIAYEQYRLLAEQLGERPRLGRDLFARSVFPEAANIVRPLPEGDLDALLMAFRHVLKRVGGEVRHQIFAETMSVREQMRAVLERLTSGSLQLDELLQDTPGREALVTTVLAILELWRQQNISVVQSDCYGPVTLLAKQSIH</sequence>